<dbReference type="InterPro" id="IPR020287">
    <property type="entry name" value="Tail_sheath_C"/>
</dbReference>
<protein>
    <recommendedName>
        <fullName evidence="6">Phage tail sheath family protein</fullName>
    </recommendedName>
</protein>
<feature type="domain" description="Tail sheath protein subtilisin-like" evidence="2">
    <location>
        <begin position="264"/>
        <end position="344"/>
    </location>
</feature>
<evidence type="ECO:0000313" key="4">
    <source>
        <dbReference type="EMBL" id="RKS65775.1"/>
    </source>
</evidence>
<dbReference type="PANTHER" id="PTHR35861:SF1">
    <property type="entry name" value="PHAGE TAIL SHEATH PROTEIN"/>
    <property type="match status" value="1"/>
</dbReference>
<dbReference type="InterPro" id="IPR035089">
    <property type="entry name" value="Phage_sheath_subtilisin"/>
</dbReference>
<reference evidence="4 5" key="1">
    <citation type="submission" date="2018-10" db="EMBL/GenBank/DDBJ databases">
        <title>Genomic Encyclopedia of Archaeal and Bacterial Type Strains, Phase II (KMG-II): from individual species to whole genera.</title>
        <authorList>
            <person name="Goeker M."/>
        </authorList>
    </citation>
    <scope>NUCLEOTIDE SEQUENCE [LARGE SCALE GENOMIC DNA]</scope>
    <source>
        <strain evidence="4 5">DSM 15149</strain>
    </source>
</reference>
<gene>
    <name evidence="4" type="ORF">BDD30_0044</name>
</gene>
<evidence type="ECO:0000259" key="3">
    <source>
        <dbReference type="Pfam" id="PF17482"/>
    </source>
</evidence>
<name>A0ABX9SQM2_9GAMM</name>
<evidence type="ECO:0000313" key="5">
    <source>
        <dbReference type="Proteomes" id="UP000280955"/>
    </source>
</evidence>
<comment type="similarity">
    <text evidence="1">Belongs to the myoviridae tail sheath protein family.</text>
</comment>
<organism evidence="4 5">
    <name type="scientific">Photorhabdus asymbiotica</name>
    <dbReference type="NCBI Taxonomy" id="291112"/>
    <lineage>
        <taxon>Bacteria</taxon>
        <taxon>Pseudomonadati</taxon>
        <taxon>Pseudomonadota</taxon>
        <taxon>Gammaproteobacteria</taxon>
        <taxon>Enterobacterales</taxon>
        <taxon>Morganellaceae</taxon>
        <taxon>Photorhabdus</taxon>
    </lineage>
</organism>
<comment type="caution">
    <text evidence="4">The sequence shown here is derived from an EMBL/GenBank/DDBJ whole genome shotgun (WGS) entry which is preliminary data.</text>
</comment>
<dbReference type="InterPro" id="IPR052042">
    <property type="entry name" value="Tail_sheath_structural"/>
</dbReference>
<dbReference type="Pfam" id="PF17482">
    <property type="entry name" value="Phage_sheath_1C"/>
    <property type="match status" value="1"/>
</dbReference>
<dbReference type="PANTHER" id="PTHR35861">
    <property type="match status" value="1"/>
</dbReference>
<dbReference type="Pfam" id="PF04984">
    <property type="entry name" value="Phage_sheath_1"/>
    <property type="match status" value="1"/>
</dbReference>
<evidence type="ECO:0000259" key="2">
    <source>
        <dbReference type="Pfam" id="PF04984"/>
    </source>
</evidence>
<dbReference type="EMBL" id="RBLJ01000001">
    <property type="protein sequence ID" value="RKS65775.1"/>
    <property type="molecule type" value="Genomic_DNA"/>
</dbReference>
<dbReference type="Gene3D" id="3.40.50.11780">
    <property type="match status" value="1"/>
</dbReference>
<accession>A0ABX9SQM2</accession>
<evidence type="ECO:0008006" key="6">
    <source>
        <dbReference type="Google" id="ProtNLM"/>
    </source>
</evidence>
<dbReference type="RefSeq" id="WP_015834382.1">
    <property type="nucleotide sequence ID" value="NC_012962.1"/>
</dbReference>
<keyword evidence="5" id="KW-1185">Reference proteome</keyword>
<dbReference type="Proteomes" id="UP000280955">
    <property type="component" value="Unassembled WGS sequence"/>
</dbReference>
<sequence length="457" mass="49994">MSVQTTYPGIYIEEDASLSLSINNSPTAIPVFIGKFYNLDGSLPKVGTCSRITSWLDFTKKFSVAPPQTISLIASPIADTQESVPKAVQYTYKAEFETSENLANGAYAVQHYFQNGGGICYIIPLVSVKKEDAAIELTKLPELIERQQEITLIVCPEDDKTLTVDSSKKSDVYNSINTLLSNKVGYFLIADSDDGKAVPDTLPEKTAVYYPGLLTSFTQRYARPADSAIKVTGITNISTLADIHTNLADDYSTASQVINDVLEKNNKLASSPIILPPSAAVAGAYAAVDVSRGVWKAPANVMLSNATPIISISDAEQGVMNPLGINAIRSFTGRGTLIWGARTLDKTDNWRYVPVRRLFNSAERDIKLAMRFAVFEPNSQPIWEKVKAAINSYLQSLWQQGALQGNKPDEAWFVQIGKGVTMTDDDIKNGRMIIKIGMAAVRPAEFIILQFTQNIAQ</sequence>
<evidence type="ECO:0000256" key="1">
    <source>
        <dbReference type="ARBA" id="ARBA00008005"/>
    </source>
</evidence>
<feature type="domain" description="Tail sheath protein C-terminal" evidence="3">
    <location>
        <begin position="345"/>
        <end position="452"/>
    </location>
</feature>
<proteinExistence type="inferred from homology"/>